<evidence type="ECO:0000313" key="2">
    <source>
        <dbReference type="Proteomes" id="UP000753908"/>
    </source>
</evidence>
<name>A0A951PLI7_9CYAN</name>
<reference evidence="1" key="1">
    <citation type="submission" date="2021-05" db="EMBL/GenBank/DDBJ databases">
        <authorList>
            <person name="Pietrasiak N."/>
            <person name="Ward R."/>
            <person name="Stajich J.E."/>
            <person name="Kurbessoian T."/>
        </authorList>
    </citation>
    <scope>NUCLEOTIDE SEQUENCE</scope>
    <source>
        <strain evidence="1">CPER-KK1</strain>
    </source>
</reference>
<sequence length="123" mass="13699">MLAYIRILTGWLGILGFSTLIALPAYSQNEPFNRTNPNPNRTLLNDPIERINPGVQNRYGTNRSYPYGSRVRSSGSITTPQGEVVFPNVTIRNGDGSTTYYYPNGSRVTIDKTRVPATGDFLR</sequence>
<protein>
    <submittedName>
        <fullName evidence="1">Uncharacterized protein</fullName>
    </submittedName>
</protein>
<accession>A0A951PLI7</accession>
<comment type="caution">
    <text evidence="1">The sequence shown here is derived from an EMBL/GenBank/DDBJ whole genome shotgun (WGS) entry which is preliminary data.</text>
</comment>
<evidence type="ECO:0000313" key="1">
    <source>
        <dbReference type="EMBL" id="MBW4545441.1"/>
    </source>
</evidence>
<dbReference type="AlphaFoldDB" id="A0A951PLI7"/>
<dbReference type="EMBL" id="JAHHIF010000015">
    <property type="protein sequence ID" value="MBW4545441.1"/>
    <property type="molecule type" value="Genomic_DNA"/>
</dbReference>
<gene>
    <name evidence="1" type="ORF">KME25_13480</name>
</gene>
<reference evidence="1" key="2">
    <citation type="journal article" date="2022" name="Microbiol. Resour. Announc.">
        <title>Metagenome Sequencing to Explore Phylogenomics of Terrestrial Cyanobacteria.</title>
        <authorList>
            <person name="Ward R.D."/>
            <person name="Stajich J.E."/>
            <person name="Johansen J.R."/>
            <person name="Huntemann M."/>
            <person name="Clum A."/>
            <person name="Foster B."/>
            <person name="Foster B."/>
            <person name="Roux S."/>
            <person name="Palaniappan K."/>
            <person name="Varghese N."/>
            <person name="Mukherjee S."/>
            <person name="Reddy T.B.K."/>
            <person name="Daum C."/>
            <person name="Copeland A."/>
            <person name="Chen I.A."/>
            <person name="Ivanova N.N."/>
            <person name="Kyrpides N.C."/>
            <person name="Shapiro N."/>
            <person name="Eloe-Fadrosh E.A."/>
            <person name="Pietrasiak N."/>
        </authorList>
    </citation>
    <scope>NUCLEOTIDE SEQUENCE</scope>
    <source>
        <strain evidence="1">CPER-KK1</strain>
    </source>
</reference>
<dbReference type="Proteomes" id="UP000753908">
    <property type="component" value="Unassembled WGS sequence"/>
</dbReference>
<organism evidence="1 2">
    <name type="scientific">Symplocastrum torsivum CPER-KK1</name>
    <dbReference type="NCBI Taxonomy" id="450513"/>
    <lineage>
        <taxon>Bacteria</taxon>
        <taxon>Bacillati</taxon>
        <taxon>Cyanobacteriota</taxon>
        <taxon>Cyanophyceae</taxon>
        <taxon>Oscillatoriophycideae</taxon>
        <taxon>Oscillatoriales</taxon>
        <taxon>Microcoleaceae</taxon>
        <taxon>Symplocastrum</taxon>
    </lineage>
</organism>
<proteinExistence type="predicted"/>